<dbReference type="Proteomes" id="UP001642484">
    <property type="component" value="Unassembled WGS sequence"/>
</dbReference>
<dbReference type="Pfam" id="PF07699">
    <property type="entry name" value="Ephrin_rec_like"/>
    <property type="match status" value="1"/>
</dbReference>
<feature type="chain" id="PRO_5046020449" description="Tyrosine-protein kinase ephrin type A/B receptor-like domain-containing protein" evidence="2">
    <location>
        <begin position="20"/>
        <end position="1162"/>
    </location>
</feature>
<feature type="domain" description="TRP C-terminal" evidence="3">
    <location>
        <begin position="828"/>
        <end position="988"/>
    </location>
</feature>
<feature type="transmembrane region" description="Helical" evidence="1">
    <location>
        <begin position="674"/>
        <end position="697"/>
    </location>
</feature>
<dbReference type="PANTHER" id="PTHR46967">
    <property type="entry name" value="INSULIN-LIKE GROWTH FACTOR BINDING PROTEIN,N-TERMINAL"/>
    <property type="match status" value="1"/>
</dbReference>
<reference evidence="5 6" key="1">
    <citation type="submission" date="2024-02" db="EMBL/GenBank/DDBJ databases">
        <authorList>
            <person name="Chen Y."/>
            <person name="Shah S."/>
            <person name="Dougan E. K."/>
            <person name="Thang M."/>
            <person name="Chan C."/>
        </authorList>
    </citation>
    <scope>NUCLEOTIDE SEQUENCE [LARGE SCALE GENOMIC DNA]</scope>
</reference>
<evidence type="ECO:0000256" key="1">
    <source>
        <dbReference type="SAM" id="Phobius"/>
    </source>
</evidence>
<dbReference type="EMBL" id="CAXAMN010004113">
    <property type="protein sequence ID" value="CAK9007769.1"/>
    <property type="molecule type" value="Genomic_DNA"/>
</dbReference>
<evidence type="ECO:0000259" key="4">
    <source>
        <dbReference type="Pfam" id="PF07699"/>
    </source>
</evidence>
<keyword evidence="1" id="KW-1133">Transmembrane helix</keyword>
<organism evidence="5 6">
    <name type="scientific">Durusdinium trenchii</name>
    <dbReference type="NCBI Taxonomy" id="1381693"/>
    <lineage>
        <taxon>Eukaryota</taxon>
        <taxon>Sar</taxon>
        <taxon>Alveolata</taxon>
        <taxon>Dinophyceae</taxon>
        <taxon>Suessiales</taxon>
        <taxon>Symbiodiniaceae</taxon>
        <taxon>Durusdinium</taxon>
    </lineage>
</organism>
<sequence length="1162" mass="128253">MLVLLFSWLRLVPAKQCFADGIPEFGRRELVNDGQVYPVGLFVLDYAAQHATAELVNILLQEKMGYVVQKMVNGSLASHAFFALAGCARPTDYSDRGCSEERTTRAHISVEGWTAGYPKEWQLLQRDYPSVAPRNLGSMGYVGTTSLFIPSHVQELAYNAEGLSLDFYRDYNTSWRQPAQFFTRIEKINRSKLMVCEDTSLMNVEVIKVYLEITGDHEGVSQGNESIRGRCFDQHFWYAPACRSNASSCILSVTGGTGWGISEMLQKATLLGMPLAWATANGWEAYTSLPMDYDAVFYWWTPDPTFLRLNAKTIIFPAHDAVEWSKNIRGTAATRVQIDKYISQDLTALAPDIEEFMNNYQVDIQHVEKIMLDKLQFGESYFDAACRWLLANGDWWRKWIPDKTKCFARYGLYNPKEEKFVDNRANPNNLKCEVCSPGSFSDTLQDDNGTTFVCRDCYAGSYQVFGASTMCNACQTGEYQNETGQNSCHRCGFGAYQDVIGQSSCKLCPAGTTTTGLGSLFITDCGCIEKTINVAKSQGLFQCVPCPEGLTCPFGSTVQSLQQGEAPLGPQYVPQLLEGYWSDSQDPVSIYKCEPRASCPGGKPGDCAGGLSGIPCARCPGGQTWAGKECAECSGVTFVLWAIVPPLCLVCLLKSYDLVDSKADGEASPLQACLIAAGIAFNVMQTIAVFGLMSVTWSQSLSSASSGFQIFLLDLDQLGLNCVLGSNNVTRFLLRVAIFPVASLTLLSRWALAVRTLPCPRFLPQRCRVQVKKWVFFKTMNCIGKFLQVGFATFSAVSLQPLMCYHHPNGLHSILKYPSTFCGDSEHVIMIVIGMVLMAIFVVGFFAACSLAAWKMPTWSLKEDHRWVQSFTFLTGKFRLDTWWFGMLLLLRGFALSITVVLGTDRPQVQIALASLVMLLYLCALVRVWPWKARVLNVADTALSAGMLLLVRQASAATLTGDQFNDVFSALILVLVSGSAVFMLLMCIFALLFSWRYGDGGRSVLHLGADINAETMSKALKDCAAGLLKIESAQLKEKLGKINTYDLEALQATITLVSLELIQSPWRFNSRVALQAIRGEAPSTDGCPQEQHVPVQAPPVLSVLPEQTQPHCVPEFSNHEEKLVSSDSHKAQVSTHVAHRLSTSKLRLGRVVVCGQEPSLLE</sequence>
<feature type="transmembrane region" description="Helical" evidence="1">
    <location>
        <begin position="883"/>
        <end position="903"/>
    </location>
</feature>
<evidence type="ECO:0000313" key="5">
    <source>
        <dbReference type="EMBL" id="CAK9007769.1"/>
    </source>
</evidence>
<dbReference type="Gene3D" id="2.10.50.10">
    <property type="entry name" value="Tumor Necrosis Factor Receptor, subunit A, domain 2"/>
    <property type="match status" value="1"/>
</dbReference>
<evidence type="ECO:0008006" key="7">
    <source>
        <dbReference type="Google" id="ProtNLM"/>
    </source>
</evidence>
<gene>
    <name evidence="5" type="ORF">CCMP2556_LOCUS8974</name>
</gene>
<name>A0ABP0J095_9DINO</name>
<feature type="transmembrane region" description="Helical" evidence="1">
    <location>
        <begin position="732"/>
        <end position="752"/>
    </location>
</feature>
<keyword evidence="1" id="KW-0472">Membrane</keyword>
<evidence type="ECO:0000256" key="2">
    <source>
        <dbReference type="SAM" id="SignalP"/>
    </source>
</evidence>
<comment type="caution">
    <text evidence="5">The sequence shown here is derived from an EMBL/GenBank/DDBJ whole genome shotgun (WGS) entry which is preliminary data.</text>
</comment>
<accession>A0ABP0J095</accession>
<dbReference type="SMART" id="SM01411">
    <property type="entry name" value="Ephrin_rec_like"/>
    <property type="match status" value="2"/>
</dbReference>
<feature type="transmembrane region" description="Helical" evidence="1">
    <location>
        <begin position="635"/>
        <end position="653"/>
    </location>
</feature>
<dbReference type="Gene3D" id="3.40.190.10">
    <property type="entry name" value="Periplasmic binding protein-like II"/>
    <property type="match status" value="1"/>
</dbReference>
<protein>
    <recommendedName>
        <fullName evidence="7">Tyrosine-protein kinase ephrin type A/B receptor-like domain-containing protein</fullName>
    </recommendedName>
</protein>
<dbReference type="Gene3D" id="3.40.190.100">
    <property type="entry name" value="Glycine betaine-binding periplasmic protein, domain 2"/>
    <property type="match status" value="1"/>
</dbReference>
<keyword evidence="2" id="KW-0732">Signal</keyword>
<feature type="transmembrane region" description="Helical" evidence="1">
    <location>
        <begin position="909"/>
        <end position="928"/>
    </location>
</feature>
<dbReference type="Pfam" id="PF06011">
    <property type="entry name" value="TRP"/>
    <property type="match status" value="1"/>
</dbReference>
<dbReference type="InterPro" id="IPR010308">
    <property type="entry name" value="TRP_C"/>
</dbReference>
<dbReference type="SUPFAM" id="SSF53850">
    <property type="entry name" value="Periplasmic binding protein-like II"/>
    <property type="match status" value="1"/>
</dbReference>
<keyword evidence="1" id="KW-0812">Transmembrane</keyword>
<proteinExistence type="predicted"/>
<feature type="transmembrane region" description="Helical" evidence="1">
    <location>
        <begin position="967"/>
        <end position="993"/>
    </location>
</feature>
<evidence type="ECO:0000313" key="6">
    <source>
        <dbReference type="Proteomes" id="UP001642484"/>
    </source>
</evidence>
<dbReference type="PANTHER" id="PTHR46967:SF1">
    <property type="entry name" value="KERATIN-ASSOCIATED PROTEIN 16-1-LIKE"/>
    <property type="match status" value="1"/>
</dbReference>
<feature type="signal peptide" evidence="2">
    <location>
        <begin position="1"/>
        <end position="19"/>
    </location>
</feature>
<feature type="transmembrane region" description="Helical" evidence="1">
    <location>
        <begin position="828"/>
        <end position="854"/>
    </location>
</feature>
<evidence type="ECO:0000259" key="3">
    <source>
        <dbReference type="Pfam" id="PF06011"/>
    </source>
</evidence>
<dbReference type="InterPro" id="IPR011641">
    <property type="entry name" value="Tyr-kin_ephrin_A/B_rcpt-like"/>
</dbReference>
<keyword evidence="6" id="KW-1185">Reference proteome</keyword>
<feature type="domain" description="Tyrosine-protein kinase ephrin type A/B receptor-like" evidence="4">
    <location>
        <begin position="477"/>
        <end position="525"/>
    </location>
</feature>